<organism evidence="2 3">
    <name type="scientific">Escherichia coli</name>
    <dbReference type="NCBI Taxonomy" id="562"/>
    <lineage>
        <taxon>Bacteria</taxon>
        <taxon>Pseudomonadati</taxon>
        <taxon>Pseudomonadota</taxon>
        <taxon>Gammaproteobacteria</taxon>
        <taxon>Enterobacterales</taxon>
        <taxon>Enterobacteriaceae</taxon>
        <taxon>Escherichia</taxon>
    </lineage>
</organism>
<dbReference type="Proteomes" id="UP000467488">
    <property type="component" value="Chromosome"/>
</dbReference>
<evidence type="ECO:0000313" key="2">
    <source>
        <dbReference type="EMBL" id="BBU84634.1"/>
    </source>
</evidence>
<feature type="region of interest" description="Disordered" evidence="1">
    <location>
        <begin position="83"/>
        <end position="103"/>
    </location>
</feature>
<accession>A0A8S0FV85</accession>
<reference evidence="2 3" key="1">
    <citation type="submission" date="2020-01" db="EMBL/GenBank/DDBJ databases">
        <title>Dynamics of blaIMP-6 dissemination in carbapenem resistant Enterobacteriacea isolated from regional surveillance in Osaka, Japan.</title>
        <authorList>
            <person name="Abe R."/>
            <person name="Akeda Y."/>
            <person name="Sugawara Y."/>
            <person name="Yamamoto N."/>
            <person name="Tomono K."/>
            <person name="Takeuchi D."/>
            <person name="Kawahara R."/>
            <person name="Hamada S."/>
        </authorList>
    </citation>
    <scope>NUCLEOTIDE SEQUENCE [LARGE SCALE GENOMIC DNA]</scope>
    <source>
        <strain evidence="2 3">E300</strain>
    </source>
</reference>
<protein>
    <recommendedName>
        <fullName evidence="4">Phage recombination protein Bet</fullName>
    </recommendedName>
</protein>
<sequence length="103" mass="11779">MIQCARLAFGFAGIYDKDEAERIVENTAYTAERQPERDITPVNDETMQEINTLLIALDKTWDDDLLPLCSQIFRRDIRASSVNRVTDTGRSSESSWIPETESH</sequence>
<feature type="compositionally biased region" description="Polar residues" evidence="1">
    <location>
        <begin position="83"/>
        <end position="97"/>
    </location>
</feature>
<evidence type="ECO:0000313" key="3">
    <source>
        <dbReference type="Proteomes" id="UP000467488"/>
    </source>
</evidence>
<evidence type="ECO:0008006" key="4">
    <source>
        <dbReference type="Google" id="ProtNLM"/>
    </source>
</evidence>
<dbReference type="AlphaFoldDB" id="A0A8S0FV85"/>
<gene>
    <name evidence="2" type="ORF">EIMP300_60340</name>
</gene>
<dbReference type="EMBL" id="AP022360">
    <property type="protein sequence ID" value="BBU84634.1"/>
    <property type="molecule type" value="Genomic_DNA"/>
</dbReference>
<evidence type="ECO:0000256" key="1">
    <source>
        <dbReference type="SAM" id="MobiDB-lite"/>
    </source>
</evidence>
<name>A0A8S0FV85_ECOLX</name>
<proteinExistence type="predicted"/>